<accession>A0A9D4QXZ3</accession>
<name>A0A9D4QXZ3_DREPO</name>
<organism evidence="2 3">
    <name type="scientific">Dreissena polymorpha</name>
    <name type="common">Zebra mussel</name>
    <name type="synonym">Mytilus polymorpha</name>
    <dbReference type="NCBI Taxonomy" id="45954"/>
    <lineage>
        <taxon>Eukaryota</taxon>
        <taxon>Metazoa</taxon>
        <taxon>Spiralia</taxon>
        <taxon>Lophotrochozoa</taxon>
        <taxon>Mollusca</taxon>
        <taxon>Bivalvia</taxon>
        <taxon>Autobranchia</taxon>
        <taxon>Heteroconchia</taxon>
        <taxon>Euheterodonta</taxon>
        <taxon>Imparidentia</taxon>
        <taxon>Neoheterodontei</taxon>
        <taxon>Myida</taxon>
        <taxon>Dreissenoidea</taxon>
        <taxon>Dreissenidae</taxon>
        <taxon>Dreissena</taxon>
    </lineage>
</organism>
<feature type="compositionally biased region" description="Basic residues" evidence="1">
    <location>
        <begin position="15"/>
        <end position="30"/>
    </location>
</feature>
<comment type="caution">
    <text evidence="2">The sequence shown here is derived from an EMBL/GenBank/DDBJ whole genome shotgun (WGS) entry which is preliminary data.</text>
</comment>
<proteinExistence type="predicted"/>
<protein>
    <submittedName>
        <fullName evidence="2">Uncharacterized protein</fullName>
    </submittedName>
</protein>
<evidence type="ECO:0000313" key="2">
    <source>
        <dbReference type="EMBL" id="KAH3846240.1"/>
    </source>
</evidence>
<dbReference type="AlphaFoldDB" id="A0A9D4QXZ3"/>
<keyword evidence="3" id="KW-1185">Reference proteome</keyword>
<evidence type="ECO:0000256" key="1">
    <source>
        <dbReference type="SAM" id="MobiDB-lite"/>
    </source>
</evidence>
<dbReference type="Proteomes" id="UP000828390">
    <property type="component" value="Unassembled WGS sequence"/>
</dbReference>
<feature type="region of interest" description="Disordered" evidence="1">
    <location>
        <begin position="1"/>
        <end position="49"/>
    </location>
</feature>
<dbReference type="EMBL" id="JAIWYP010000003">
    <property type="protein sequence ID" value="KAH3846240.1"/>
    <property type="molecule type" value="Genomic_DNA"/>
</dbReference>
<reference evidence="2" key="2">
    <citation type="submission" date="2020-11" db="EMBL/GenBank/DDBJ databases">
        <authorList>
            <person name="McCartney M.A."/>
            <person name="Auch B."/>
            <person name="Kono T."/>
            <person name="Mallez S."/>
            <person name="Becker A."/>
            <person name="Gohl D.M."/>
            <person name="Silverstein K.A.T."/>
            <person name="Koren S."/>
            <person name="Bechman K.B."/>
            <person name="Herman A."/>
            <person name="Abrahante J.E."/>
            <person name="Garbe J."/>
        </authorList>
    </citation>
    <scope>NUCLEOTIDE SEQUENCE</scope>
    <source>
        <strain evidence="2">Duluth1</strain>
        <tissue evidence="2">Whole animal</tissue>
    </source>
</reference>
<gene>
    <name evidence="2" type="ORF">DPMN_088539</name>
</gene>
<sequence length="103" mass="12391">MDTYSAEKYTDHENKKRMKTPLHFLQRPHHQQGSPKQRQESHWAPLRSAVHSQKSEAKVVWECLTSIWACQDSATRHSSGREEERQTKEMMGRYYHKMDWFET</sequence>
<evidence type="ECO:0000313" key="3">
    <source>
        <dbReference type="Proteomes" id="UP000828390"/>
    </source>
</evidence>
<reference evidence="2" key="1">
    <citation type="journal article" date="2019" name="bioRxiv">
        <title>The Genome of the Zebra Mussel, Dreissena polymorpha: A Resource for Invasive Species Research.</title>
        <authorList>
            <person name="McCartney M.A."/>
            <person name="Auch B."/>
            <person name="Kono T."/>
            <person name="Mallez S."/>
            <person name="Zhang Y."/>
            <person name="Obille A."/>
            <person name="Becker A."/>
            <person name="Abrahante J.E."/>
            <person name="Garbe J."/>
            <person name="Badalamenti J.P."/>
            <person name="Herman A."/>
            <person name="Mangelson H."/>
            <person name="Liachko I."/>
            <person name="Sullivan S."/>
            <person name="Sone E.D."/>
            <person name="Koren S."/>
            <person name="Silverstein K.A.T."/>
            <person name="Beckman K.B."/>
            <person name="Gohl D.M."/>
        </authorList>
    </citation>
    <scope>NUCLEOTIDE SEQUENCE</scope>
    <source>
        <strain evidence="2">Duluth1</strain>
        <tissue evidence="2">Whole animal</tissue>
    </source>
</reference>